<organism evidence="1 2">
    <name type="scientific">Neobacillus rhizophilus</name>
    <dbReference type="NCBI Taxonomy" id="2833579"/>
    <lineage>
        <taxon>Bacteria</taxon>
        <taxon>Bacillati</taxon>
        <taxon>Bacillota</taxon>
        <taxon>Bacilli</taxon>
        <taxon>Bacillales</taxon>
        <taxon>Bacillaceae</taxon>
        <taxon>Neobacillus</taxon>
    </lineage>
</organism>
<reference evidence="1" key="1">
    <citation type="submission" date="2021-05" db="EMBL/GenBank/DDBJ databases">
        <title>Novel Bacillus species.</title>
        <authorList>
            <person name="Liu G."/>
        </authorList>
    </citation>
    <scope>NUCLEOTIDE SEQUENCE</scope>
    <source>
        <strain evidence="1">FJAT-49825</strain>
    </source>
</reference>
<name>A0A942U1N0_9BACI</name>
<dbReference type="AlphaFoldDB" id="A0A942U1N0"/>
<dbReference type="RefSeq" id="WP_213117439.1">
    <property type="nucleotide sequence ID" value="NZ_JAGYPF010000002.1"/>
</dbReference>
<comment type="caution">
    <text evidence="1">The sequence shown here is derived from an EMBL/GenBank/DDBJ whole genome shotgun (WGS) entry which is preliminary data.</text>
</comment>
<dbReference type="Proteomes" id="UP000679749">
    <property type="component" value="Unassembled WGS sequence"/>
</dbReference>
<gene>
    <name evidence="1" type="ORF">KHA99_10730</name>
</gene>
<accession>A0A942U1N0</accession>
<evidence type="ECO:0000313" key="1">
    <source>
        <dbReference type="EMBL" id="MBS4212920.1"/>
    </source>
</evidence>
<dbReference type="EMBL" id="JAGYPF010000002">
    <property type="protein sequence ID" value="MBS4212920.1"/>
    <property type="molecule type" value="Genomic_DNA"/>
</dbReference>
<evidence type="ECO:0000313" key="2">
    <source>
        <dbReference type="Proteomes" id="UP000679749"/>
    </source>
</evidence>
<proteinExistence type="predicted"/>
<sequence>MSRFVEMKHGDGSRASFSARFDAQEPSPCLHLLRKHGNQSNIIYLRLIMTVLRQKMMLYDDYYRGGVR</sequence>
<keyword evidence="2" id="KW-1185">Reference proteome</keyword>
<protein>
    <submittedName>
        <fullName evidence="1">Uncharacterized protein</fullName>
    </submittedName>
</protein>